<dbReference type="RefSeq" id="XP_065330732.1">
    <property type="nucleotide sequence ID" value="XM_065474660.1"/>
</dbReference>
<name>A0AAX4JF18_9MICR</name>
<dbReference type="GeneID" id="90542419"/>
<proteinExistence type="predicted"/>
<reference evidence="2" key="1">
    <citation type="journal article" date="2024" name="BMC Genomics">
        <title>Functional annotation of a divergent genome using sequence and structure-based similarity.</title>
        <authorList>
            <person name="Svedberg D."/>
            <person name="Winiger R.R."/>
            <person name="Berg A."/>
            <person name="Sharma H."/>
            <person name="Tellgren-Roth C."/>
            <person name="Debrunner-Vossbrinck B.A."/>
            <person name="Vossbrinck C.R."/>
            <person name="Barandun J."/>
        </authorList>
    </citation>
    <scope>NUCLEOTIDE SEQUENCE</scope>
    <source>
        <strain evidence="2">Illinois isolate</strain>
    </source>
</reference>
<evidence type="ECO:0000313" key="2">
    <source>
        <dbReference type="EMBL" id="WUR04587.1"/>
    </source>
</evidence>
<dbReference type="AlphaFoldDB" id="A0AAX4JF18"/>
<dbReference type="EMBL" id="CP142734">
    <property type="protein sequence ID" value="WUR04587.1"/>
    <property type="molecule type" value="Genomic_DNA"/>
</dbReference>
<dbReference type="Proteomes" id="UP001334084">
    <property type="component" value="Chromosome 9"/>
</dbReference>
<organism evidence="2 3">
    <name type="scientific">Vairimorpha necatrix</name>
    <dbReference type="NCBI Taxonomy" id="6039"/>
    <lineage>
        <taxon>Eukaryota</taxon>
        <taxon>Fungi</taxon>
        <taxon>Fungi incertae sedis</taxon>
        <taxon>Microsporidia</taxon>
        <taxon>Nosematidae</taxon>
        <taxon>Vairimorpha</taxon>
    </lineage>
</organism>
<sequence>MNQFFLFLFINTCINTVSICINSKKDENILYLETDEDVIKTPSCSFLLLEYETLKDTENSNCYKFISCDETDNEYINSEYYKNKAKEVPLDSINIVVDVRKFIKTSFNINTHNIYRIIKKNAIDNDSYCSDYFLMNDDKKFHIINFFAQSVINEQFDDCIFDVQKKMIIFENHLKELNFTKQQDQYLTEGYAYNVNILSDEYTAKKKFGGVEKKICTCSKQNNNNEFKKKVSWKNKIIINGQIYDLPRYKNQTINTEEHQKRPKDIDQITIKHQYMTQLYPGNKNTEPIYENINVESNRNQAKLIYCETDQNINEKNNRNTNEHNYYKMEKNKNNIGNEIKNEAYNEQKTTSEQETYMHKYVQPSENFYEDGAKKSCSLSGCFGGKKLFSNKKAILDYDGVYKKIE</sequence>
<keyword evidence="3" id="KW-1185">Reference proteome</keyword>
<protein>
    <submittedName>
        <fullName evidence="2">Uncharacterized protein</fullName>
    </submittedName>
</protein>
<evidence type="ECO:0000313" key="3">
    <source>
        <dbReference type="Proteomes" id="UP001334084"/>
    </source>
</evidence>
<feature type="chain" id="PRO_5043321074" evidence="1">
    <location>
        <begin position="17"/>
        <end position="406"/>
    </location>
</feature>
<feature type="signal peptide" evidence="1">
    <location>
        <begin position="1"/>
        <end position="16"/>
    </location>
</feature>
<evidence type="ECO:0000256" key="1">
    <source>
        <dbReference type="SAM" id="SignalP"/>
    </source>
</evidence>
<keyword evidence="1" id="KW-0732">Signal</keyword>
<gene>
    <name evidence="2" type="ORF">VNE69_09140</name>
</gene>
<accession>A0AAX4JF18</accession>
<dbReference type="KEGG" id="vnx:VNE69_09140"/>